<evidence type="ECO:0000313" key="2">
    <source>
        <dbReference type="EMBL" id="GEL52397.1"/>
    </source>
</evidence>
<comment type="caution">
    <text evidence="2">The sequence shown here is derived from an EMBL/GenBank/DDBJ whole genome shotgun (WGS) entry which is preliminary data.</text>
</comment>
<protein>
    <submittedName>
        <fullName evidence="2">Uncharacterized protein</fullName>
    </submittedName>
</protein>
<evidence type="ECO:0000313" key="3">
    <source>
        <dbReference type="Proteomes" id="UP000321287"/>
    </source>
</evidence>
<organism evidence="2 3">
    <name type="scientific">Asaia bogorensis NBRC 16594</name>
    <dbReference type="NCBI Taxonomy" id="1231624"/>
    <lineage>
        <taxon>Bacteria</taxon>
        <taxon>Pseudomonadati</taxon>
        <taxon>Pseudomonadota</taxon>
        <taxon>Alphaproteobacteria</taxon>
        <taxon>Acetobacterales</taxon>
        <taxon>Acetobacteraceae</taxon>
        <taxon>Asaia</taxon>
    </lineage>
</organism>
<evidence type="ECO:0000256" key="1">
    <source>
        <dbReference type="SAM" id="MobiDB-lite"/>
    </source>
</evidence>
<proteinExistence type="predicted"/>
<feature type="region of interest" description="Disordered" evidence="1">
    <location>
        <begin position="1"/>
        <end position="25"/>
    </location>
</feature>
<accession>A0AAN4R1F5</accession>
<dbReference type="EMBL" id="BJVS01000001">
    <property type="protein sequence ID" value="GEL52397.1"/>
    <property type="molecule type" value="Genomic_DNA"/>
</dbReference>
<name>A0AAN4R1F5_9PROT</name>
<gene>
    <name evidence="2" type="ORF">ABO01nite_04040</name>
</gene>
<dbReference type="AlphaFoldDB" id="A0AAN4R1F5"/>
<sequence>MGTDKMIGDGKVQPVLVGHERLPGPLTDTMFEEAQAHRRRGGHGGHGRWRRILFALRGVMVLAARQKREGQKDAG</sequence>
<dbReference type="Proteomes" id="UP000321287">
    <property type="component" value="Unassembled WGS sequence"/>
</dbReference>
<reference evidence="2 3" key="1">
    <citation type="submission" date="2019-07" db="EMBL/GenBank/DDBJ databases">
        <title>Whole genome shotgun sequence of Asaia bogorensis NBRC 16594.</title>
        <authorList>
            <person name="Hosoyama A."/>
            <person name="Uohara A."/>
            <person name="Ohji S."/>
            <person name="Ichikawa N."/>
        </authorList>
    </citation>
    <scope>NUCLEOTIDE SEQUENCE [LARGE SCALE GENOMIC DNA]</scope>
    <source>
        <strain evidence="2 3">NBRC 16594</strain>
    </source>
</reference>
<keyword evidence="3" id="KW-1185">Reference proteome</keyword>